<evidence type="ECO:0000259" key="2">
    <source>
        <dbReference type="Pfam" id="PF26138"/>
    </source>
</evidence>
<organism evidence="3 4">
    <name type="scientific">Ficus carica</name>
    <name type="common">Common fig</name>
    <dbReference type="NCBI Taxonomy" id="3494"/>
    <lineage>
        <taxon>Eukaryota</taxon>
        <taxon>Viridiplantae</taxon>
        <taxon>Streptophyta</taxon>
        <taxon>Embryophyta</taxon>
        <taxon>Tracheophyta</taxon>
        <taxon>Spermatophyta</taxon>
        <taxon>Magnoliopsida</taxon>
        <taxon>eudicotyledons</taxon>
        <taxon>Gunneridae</taxon>
        <taxon>Pentapetalae</taxon>
        <taxon>rosids</taxon>
        <taxon>fabids</taxon>
        <taxon>Rosales</taxon>
        <taxon>Moraceae</taxon>
        <taxon>Ficeae</taxon>
        <taxon>Ficus</taxon>
    </lineage>
</organism>
<reference evidence="3" key="1">
    <citation type="submission" date="2023-07" db="EMBL/GenBank/DDBJ databases">
        <title>draft genome sequence of fig (Ficus carica).</title>
        <authorList>
            <person name="Takahashi T."/>
            <person name="Nishimura K."/>
        </authorList>
    </citation>
    <scope>NUCLEOTIDE SEQUENCE</scope>
</reference>
<evidence type="ECO:0000313" key="4">
    <source>
        <dbReference type="Proteomes" id="UP001187192"/>
    </source>
</evidence>
<proteinExistence type="predicted"/>
<dbReference type="Proteomes" id="UP001187192">
    <property type="component" value="Unassembled WGS sequence"/>
</dbReference>
<dbReference type="EMBL" id="BTGU01000061">
    <property type="protein sequence ID" value="GMN56123.1"/>
    <property type="molecule type" value="Genomic_DNA"/>
</dbReference>
<feature type="region of interest" description="Disordered" evidence="1">
    <location>
        <begin position="1"/>
        <end position="25"/>
    </location>
</feature>
<accession>A0AA88DE03</accession>
<dbReference type="AlphaFoldDB" id="A0AA88DE03"/>
<dbReference type="InterPro" id="IPR058353">
    <property type="entry name" value="DUF8040"/>
</dbReference>
<sequence length="206" mass="23383">MNESDSASEREKDGQNSENDERDNDDVITMAVVAVVASRRNRRRPPQPMHNSRLTDTFRALSDALGCRKLLRPTRYMNVHKQLFIFLSICAQGAMNRHILYLFQHSRETTSQTFYKVLTVICALKDEFIKSPNYTEVGDPILDEYLTDGVPVGEHVDVNADVEMLDSADDAGPSIGSQQDASTQGAMNRRRKILADEMWDIYQRSP</sequence>
<name>A0AA88DE03_FICCA</name>
<comment type="caution">
    <text evidence="3">The sequence shown here is derived from an EMBL/GenBank/DDBJ whole genome shotgun (WGS) entry which is preliminary data.</text>
</comment>
<dbReference type="Pfam" id="PF26138">
    <property type="entry name" value="DUF8040"/>
    <property type="match status" value="1"/>
</dbReference>
<protein>
    <recommendedName>
        <fullName evidence="2">DUF8040 domain-containing protein</fullName>
    </recommendedName>
</protein>
<evidence type="ECO:0000256" key="1">
    <source>
        <dbReference type="SAM" id="MobiDB-lite"/>
    </source>
</evidence>
<feature type="domain" description="DUF8040" evidence="2">
    <location>
        <begin position="56"/>
        <end position="122"/>
    </location>
</feature>
<gene>
    <name evidence="3" type="ORF">TIFTF001_025251</name>
</gene>
<evidence type="ECO:0000313" key="3">
    <source>
        <dbReference type="EMBL" id="GMN56123.1"/>
    </source>
</evidence>
<keyword evidence="4" id="KW-1185">Reference proteome</keyword>